<name>A0A9W8M048_9FUNG</name>
<feature type="region of interest" description="Disordered" evidence="1">
    <location>
        <begin position="42"/>
        <end position="123"/>
    </location>
</feature>
<proteinExistence type="predicted"/>
<dbReference type="SUPFAM" id="SSF56112">
    <property type="entry name" value="Protein kinase-like (PK-like)"/>
    <property type="match status" value="1"/>
</dbReference>
<protein>
    <recommendedName>
        <fullName evidence="2">Fungal-type protein kinase domain-containing protein</fullName>
    </recommendedName>
</protein>
<gene>
    <name evidence="3" type="ORF">IWW36_001730</name>
</gene>
<feature type="region of interest" description="Disordered" evidence="1">
    <location>
        <begin position="787"/>
        <end position="877"/>
    </location>
</feature>
<dbReference type="EMBL" id="JANBUW010000026">
    <property type="protein sequence ID" value="KAJ2850686.1"/>
    <property type="molecule type" value="Genomic_DNA"/>
</dbReference>
<evidence type="ECO:0000313" key="4">
    <source>
        <dbReference type="Proteomes" id="UP001139887"/>
    </source>
</evidence>
<feature type="domain" description="Fungal-type protein kinase" evidence="2">
    <location>
        <begin position="589"/>
        <end position="663"/>
    </location>
</feature>
<dbReference type="PANTHER" id="PTHR13585:SF19">
    <property type="entry name" value="ZINC FINGER CCCH DOMAIN-CONTAINING PROTEIN 13"/>
    <property type="match status" value="1"/>
</dbReference>
<dbReference type="Gene3D" id="1.10.510.10">
    <property type="entry name" value="Transferase(Phosphotransferase) domain 1"/>
    <property type="match status" value="1"/>
</dbReference>
<accession>A0A9W8M048</accession>
<reference evidence="3" key="1">
    <citation type="submission" date="2022-07" db="EMBL/GenBank/DDBJ databases">
        <title>Phylogenomic reconstructions and comparative analyses of Kickxellomycotina fungi.</title>
        <authorList>
            <person name="Reynolds N.K."/>
            <person name="Stajich J.E."/>
            <person name="Barry K."/>
            <person name="Grigoriev I.V."/>
            <person name="Crous P."/>
            <person name="Smith M.E."/>
        </authorList>
    </citation>
    <scope>NUCLEOTIDE SEQUENCE</scope>
    <source>
        <strain evidence="3">NRRL 1566</strain>
    </source>
</reference>
<feature type="compositionally biased region" description="Low complexity" evidence="1">
    <location>
        <begin position="792"/>
        <end position="802"/>
    </location>
</feature>
<sequence>MAETRSAEGSNDRLSIALDALSKTIAGQSKLLTDQSKLLSNLIKGQEDAKEERKKDREREEEQRREDREREEEQRRKDREREEEQRRKDREREEEQRRKDREREEEQRREDREREEEERRKTREHEVYISNILATQGVILAQAARHLGLEINDAGINQEQQGFKTPSKQIGTSAYAFCTPYTGSDRVRGSRNNHYSTLSKRYKAMLHGDSIEFILPLLGEDWRREGVPAVRGKNEAINRDADAILNAFWEAASERSFGDSNLEACYQDILVLLVELVQAHLPHTIDSHQLYFADSHATSLDEKSKPDLLFMADFGLGAVWRNIVACAEVKSERHTQNDGILYGQLLHRFILMNKDQPRRAMLGLGIAKGRSVRLYVCTPSVVVFNELGELPDPSSPGSKTDKVVAVVRFLILMHKLLPRDYGFIVHKPLGIFDRFRLSDIIGLNLCDVDERYISAEFRATGKAPIGGRHEKLFGENSWAFNAMMKLEDRAMPVILKFHWYCPSHSERDFYKSLAAFGTPHVPQQFLGARAGTVDDDGMEGEFIVVENAGVRIDSYFERPSFSVDTAIGLFAAYTHTLLVAATGDGSSFMLHRDISIGNLMVRGNTPFVIDWGCALLNFSGNEREISQKSMVGTAIFMALRVLADAKTRSIIDDLDSLFLVATYCTWIKYGDTRSESFKKIWSRLDSFKDIVNTRKPWLSSEKSFFKEMSLKYCPVKLRRFLAEMRELLYPASISIDRIEDSESDPRIAQFDPHDWANLFKGIVESKYAKDLETFVVNNPCCADPHRLHKQQRLQQQSEHQIQPLEPSRDSPPLVLPQPKKHKRLDSFDLQGHDPVIETPTRKSRGRGRGRGRAGGRTGGGGMITRSSKRKHHNQDGE</sequence>
<dbReference type="InterPro" id="IPR052824">
    <property type="entry name" value="m6A_RNA_Methylation_Regulator"/>
</dbReference>
<keyword evidence="4" id="KW-1185">Reference proteome</keyword>
<feature type="compositionally biased region" description="Basic and acidic residues" evidence="1">
    <location>
        <begin position="45"/>
        <end position="123"/>
    </location>
</feature>
<feature type="compositionally biased region" description="Basic residues" evidence="1">
    <location>
        <begin position="841"/>
        <end position="853"/>
    </location>
</feature>
<evidence type="ECO:0000259" key="2">
    <source>
        <dbReference type="Pfam" id="PF17667"/>
    </source>
</evidence>
<dbReference type="PANTHER" id="PTHR13585">
    <property type="entry name" value="CHASCON, ISOFORM D-RELATED"/>
    <property type="match status" value="1"/>
</dbReference>
<evidence type="ECO:0000256" key="1">
    <source>
        <dbReference type="SAM" id="MobiDB-lite"/>
    </source>
</evidence>
<dbReference type="AlphaFoldDB" id="A0A9W8M048"/>
<organism evidence="3 4">
    <name type="scientific">Coemansia brasiliensis</name>
    <dbReference type="NCBI Taxonomy" id="2650707"/>
    <lineage>
        <taxon>Eukaryota</taxon>
        <taxon>Fungi</taxon>
        <taxon>Fungi incertae sedis</taxon>
        <taxon>Zoopagomycota</taxon>
        <taxon>Kickxellomycotina</taxon>
        <taxon>Kickxellomycetes</taxon>
        <taxon>Kickxellales</taxon>
        <taxon>Kickxellaceae</taxon>
        <taxon>Coemansia</taxon>
    </lineage>
</organism>
<evidence type="ECO:0000313" key="3">
    <source>
        <dbReference type="EMBL" id="KAJ2850686.1"/>
    </source>
</evidence>
<dbReference type="Pfam" id="PF17667">
    <property type="entry name" value="Pkinase_fungal"/>
    <property type="match status" value="1"/>
</dbReference>
<dbReference type="Proteomes" id="UP001139887">
    <property type="component" value="Unassembled WGS sequence"/>
</dbReference>
<feature type="compositionally biased region" description="Basic residues" evidence="1">
    <location>
        <begin position="866"/>
        <end position="877"/>
    </location>
</feature>
<dbReference type="OrthoDB" id="2747778at2759"/>
<feature type="compositionally biased region" description="Basic and acidic residues" evidence="1">
    <location>
        <begin position="824"/>
        <end position="835"/>
    </location>
</feature>
<dbReference type="InterPro" id="IPR011009">
    <property type="entry name" value="Kinase-like_dom_sf"/>
</dbReference>
<comment type="caution">
    <text evidence="3">The sequence shown here is derived from an EMBL/GenBank/DDBJ whole genome shotgun (WGS) entry which is preliminary data.</text>
</comment>
<dbReference type="InterPro" id="IPR040976">
    <property type="entry name" value="Pkinase_fungal"/>
</dbReference>